<proteinExistence type="inferred from homology"/>
<dbReference type="GeneID" id="94431804"/>
<evidence type="ECO:0000256" key="5">
    <source>
        <dbReference type="SAM" id="MobiDB-lite"/>
    </source>
</evidence>
<feature type="region of interest" description="Disordered" evidence="5">
    <location>
        <begin position="1"/>
        <end position="32"/>
    </location>
</feature>
<protein>
    <submittedName>
        <fullName evidence="6">Uncharacterized protein</fullName>
    </submittedName>
</protein>
<evidence type="ECO:0000256" key="4">
    <source>
        <dbReference type="ARBA" id="ARBA00023242"/>
    </source>
</evidence>
<keyword evidence="7" id="KW-1185">Reference proteome</keyword>
<dbReference type="VEuPathDB" id="ToxoDB:CSUI_008460"/>
<accession>A0A2C6KKQ7</accession>
<dbReference type="GO" id="GO:0005634">
    <property type="term" value="C:nucleus"/>
    <property type="evidence" value="ECO:0007669"/>
    <property type="project" value="UniProtKB-SubCell"/>
</dbReference>
<reference evidence="6 7" key="1">
    <citation type="journal article" date="2017" name="Int. J. Parasitol.">
        <title>The genome of the protozoan parasite Cystoisospora suis and a reverse vaccinology approach to identify vaccine candidates.</title>
        <authorList>
            <person name="Palmieri N."/>
            <person name="Shrestha A."/>
            <person name="Ruttkowski B."/>
            <person name="Beck T."/>
            <person name="Vogl C."/>
            <person name="Tomley F."/>
            <person name="Blake D.P."/>
            <person name="Joachim A."/>
        </authorList>
    </citation>
    <scope>NUCLEOTIDE SEQUENCE [LARGE SCALE GENOMIC DNA]</scope>
    <source>
        <strain evidence="6 7">Wien I</strain>
    </source>
</reference>
<gene>
    <name evidence="6" type="ORF">CSUI_008460</name>
</gene>
<dbReference type="Proteomes" id="UP000221165">
    <property type="component" value="Unassembled WGS sequence"/>
</dbReference>
<evidence type="ECO:0000256" key="2">
    <source>
        <dbReference type="ARBA" id="ARBA00007991"/>
    </source>
</evidence>
<dbReference type="InterPro" id="IPR016024">
    <property type="entry name" value="ARM-type_fold"/>
</dbReference>
<dbReference type="SUPFAM" id="SSF48371">
    <property type="entry name" value="ARM repeat"/>
    <property type="match status" value="1"/>
</dbReference>
<comment type="similarity">
    <text evidence="2">Belongs to the importin beta family.</text>
</comment>
<dbReference type="OrthoDB" id="435593at2759"/>
<sequence length="1134" mass="119497">MPGEEEERCGTGEGAGGSECLPAAAASPPPPLPVLSSEVLNSLEQQLNQNLHMLFFDTSPKTKASANAWLLQFQQSPEAWQVSRHVLERQLLRASDGISDSGTSSADGGGGEQLVMVAAQTLAWKIIQQSHSLKAEEKKQLACFLLQLVASVHSQPPGQKQLSLSRLSVAVLSRLAECIAQCIVQTGGEQAVWPSALPDLLSFARVPPGSDGSSNSVNASSHTSCLFSLPCCLAVAVLTAIPEVLKGLDAPSRGVRRVVETRQALAVERHWEPVVDLVSDLLLARSRGTRNGRPVHTSASSVTASDSEVSVCTPAGDGNTACECLRFQSLCVEGSLHLLIGWMGLWDTRPFLQHVRLCQALAAAVPQLAEHPALTDCLVAALPKLSTYMQLWSLSGPPAHQQHPRSSSCSSRSRPLGDSPLPPGTSTAEFSGVCGGSGVCGPDASQQQLLRAWSEGGLPSTGGEGELCGAVVRQLIEVSRVLSSRDVSKDLRVEEDSGEMLALLLRWGAVLQTLLEGFPGLLLDDFGIDRGGALLTGGGSFFENQSVCGTLLVQLWDRQPQTWLCASNIWGVVKELRRDQLLPVPLLRVLLQRLAPACISSMLRHCRRDSFAWGLGTDSSSPSSSVAELVEERELYIDTAGDVVCDVFFLYDACGGEEGREFLQSLGEGMQAALRQRDAAGAEVLLLLSDALVEGLNGIPLPLAPLFLCLPALPEDDAACATAAAKILKKAAIHFTEEDPEYAGLSAPPTATCSAALLTQIWTVALQTLLRLLPLDPSLVADSVLQLATWGGHHLGATDAEGTAGGVTDASGTMAGGGDTQQSSATGREGEQQLPSSSSSGSVNNLAAALQQLELFCKFVEETGSNYSAQVDGTLHAAAVKLVLTFPRSEIPRLFNGSMRGTRLLLRRCCEELGTKITSSGTHTEVQGITSAAWRGDAARAIQRLELCCSALCGGRVCTSRSSGGCMASSCTAVGTNGGGDEDDSRLASAALECFFLEDDLWLLWLRVLRGVLLLQHHSLASSCDNGMTCPPPNLTLPVNAVTGQRVHLGALVVDLKGKEPLEPPQSNDAVLCVSGLRCMRLFLRGLGPDFLAATQVWAAVADFVGNELVASARRLAEQAAASVAAGGGVGKSV</sequence>
<dbReference type="Gene3D" id="1.25.10.10">
    <property type="entry name" value="Leucine-rich Repeat Variant"/>
    <property type="match status" value="1"/>
</dbReference>
<dbReference type="GO" id="GO:0006606">
    <property type="term" value="P:protein import into nucleus"/>
    <property type="evidence" value="ECO:0007669"/>
    <property type="project" value="TreeGrafter"/>
</dbReference>
<keyword evidence="3" id="KW-0813">Transport</keyword>
<comment type="subcellular location">
    <subcellularLocation>
        <location evidence="1">Nucleus</location>
    </subcellularLocation>
</comment>
<comment type="caution">
    <text evidence="6">The sequence shown here is derived from an EMBL/GenBank/DDBJ whole genome shotgun (WGS) entry which is preliminary data.</text>
</comment>
<dbReference type="InterPro" id="IPR051345">
    <property type="entry name" value="Importin_beta-like_NTR"/>
</dbReference>
<evidence type="ECO:0000313" key="6">
    <source>
        <dbReference type="EMBL" id="PHJ17719.1"/>
    </source>
</evidence>
<organism evidence="6 7">
    <name type="scientific">Cystoisospora suis</name>
    <dbReference type="NCBI Taxonomy" id="483139"/>
    <lineage>
        <taxon>Eukaryota</taxon>
        <taxon>Sar</taxon>
        <taxon>Alveolata</taxon>
        <taxon>Apicomplexa</taxon>
        <taxon>Conoidasida</taxon>
        <taxon>Coccidia</taxon>
        <taxon>Eucoccidiorida</taxon>
        <taxon>Eimeriorina</taxon>
        <taxon>Sarcocystidae</taxon>
        <taxon>Cystoisospora</taxon>
    </lineage>
</organism>
<dbReference type="GO" id="GO:0005737">
    <property type="term" value="C:cytoplasm"/>
    <property type="evidence" value="ECO:0007669"/>
    <property type="project" value="TreeGrafter"/>
</dbReference>
<feature type="region of interest" description="Disordered" evidence="5">
    <location>
        <begin position="396"/>
        <end position="427"/>
    </location>
</feature>
<dbReference type="AlphaFoldDB" id="A0A2C6KKQ7"/>
<keyword evidence="4" id="KW-0539">Nucleus</keyword>
<feature type="region of interest" description="Disordered" evidence="5">
    <location>
        <begin position="799"/>
        <end position="841"/>
    </location>
</feature>
<evidence type="ECO:0000256" key="1">
    <source>
        <dbReference type="ARBA" id="ARBA00004123"/>
    </source>
</evidence>
<evidence type="ECO:0000313" key="7">
    <source>
        <dbReference type="Proteomes" id="UP000221165"/>
    </source>
</evidence>
<feature type="compositionally biased region" description="Low complexity" evidence="5">
    <location>
        <begin position="405"/>
        <end position="414"/>
    </location>
</feature>
<dbReference type="EMBL" id="MIGC01004737">
    <property type="protein sequence ID" value="PHJ17719.1"/>
    <property type="molecule type" value="Genomic_DNA"/>
</dbReference>
<dbReference type="PANTHER" id="PTHR12363">
    <property type="entry name" value="TRANSPORTIN 3 AND IMPORTIN 13"/>
    <property type="match status" value="1"/>
</dbReference>
<dbReference type="InterPro" id="IPR011989">
    <property type="entry name" value="ARM-like"/>
</dbReference>
<dbReference type="RefSeq" id="XP_067919434.1">
    <property type="nucleotide sequence ID" value="XM_068068593.1"/>
</dbReference>
<name>A0A2C6KKQ7_9APIC</name>
<evidence type="ECO:0000256" key="3">
    <source>
        <dbReference type="ARBA" id="ARBA00022448"/>
    </source>
</evidence>
<dbReference type="PANTHER" id="PTHR12363:SF33">
    <property type="entry name" value="IMPORTIN-13"/>
    <property type="match status" value="1"/>
</dbReference>